<dbReference type="InterPro" id="IPR043129">
    <property type="entry name" value="ATPase_NBD"/>
</dbReference>
<dbReference type="EMBL" id="BSOS01000098">
    <property type="protein sequence ID" value="GLR68858.1"/>
    <property type="molecule type" value="Genomic_DNA"/>
</dbReference>
<comment type="caution">
    <text evidence="2">The sequence shown here is derived from an EMBL/GenBank/DDBJ whole genome shotgun (WGS) entry which is preliminary data.</text>
</comment>
<reference evidence="3" key="1">
    <citation type="journal article" date="2019" name="Int. J. Syst. Evol. Microbiol.">
        <title>The Global Catalogue of Microorganisms (GCM) 10K type strain sequencing project: providing services to taxonomists for standard genome sequencing and annotation.</title>
        <authorList>
            <consortium name="The Broad Institute Genomics Platform"/>
            <consortium name="The Broad Institute Genome Sequencing Center for Infectious Disease"/>
            <person name="Wu L."/>
            <person name="Ma J."/>
        </authorList>
    </citation>
    <scope>NUCLEOTIDE SEQUENCE [LARGE SCALE GENOMIC DNA]</scope>
    <source>
        <strain evidence="3">NBRC 112502</strain>
    </source>
</reference>
<comment type="similarity">
    <text evidence="1">Belongs to the ROK (NagC/XylR) family.</text>
</comment>
<evidence type="ECO:0000313" key="2">
    <source>
        <dbReference type="EMBL" id="GLR68858.1"/>
    </source>
</evidence>
<evidence type="ECO:0000256" key="1">
    <source>
        <dbReference type="ARBA" id="ARBA00006479"/>
    </source>
</evidence>
<name>A0ABQ6ABB6_9PROT</name>
<protein>
    <recommendedName>
        <fullName evidence="4">ROK family protein</fullName>
    </recommendedName>
</protein>
<dbReference type="PANTHER" id="PTHR18964:SF149">
    <property type="entry name" value="BIFUNCTIONAL UDP-N-ACETYLGLUCOSAMINE 2-EPIMERASE_N-ACETYLMANNOSAMINE KINASE"/>
    <property type="match status" value="1"/>
</dbReference>
<dbReference type="PANTHER" id="PTHR18964">
    <property type="entry name" value="ROK (REPRESSOR, ORF, KINASE) FAMILY"/>
    <property type="match status" value="1"/>
</dbReference>
<dbReference type="RefSeq" id="WP_284259719.1">
    <property type="nucleotide sequence ID" value="NZ_BSOS01000098.1"/>
</dbReference>
<gene>
    <name evidence="2" type="ORF">GCM10010909_35400</name>
</gene>
<dbReference type="Pfam" id="PF00480">
    <property type="entry name" value="ROK"/>
    <property type="match status" value="1"/>
</dbReference>
<accession>A0ABQ6ABB6</accession>
<evidence type="ECO:0008006" key="4">
    <source>
        <dbReference type="Google" id="ProtNLM"/>
    </source>
</evidence>
<dbReference type="SUPFAM" id="SSF53067">
    <property type="entry name" value="Actin-like ATPase domain"/>
    <property type="match status" value="2"/>
</dbReference>
<sequence>MTDDSHFRILAIDIGGTNLKAALLDADGRIRGDPLRCATPPEATPALMLEALSALIAPLGDYDRISIGFPGAIRRGIILTAPNIGTTVWHGTDFSALATAYFGRPTRLANDAMMHGLGVITGEGIELVLTLGTGMGFSLFRDGVPAPQIELGRHPADKAPTYDELVGDAALRQLGMVAWKIRVQDTISRCAALVNFDVLHLGGGNARHFEPVELPAGVRLAVNAAGLMGGVKLWHPAMDVIFT</sequence>
<evidence type="ECO:0000313" key="3">
    <source>
        <dbReference type="Proteomes" id="UP001156641"/>
    </source>
</evidence>
<dbReference type="Proteomes" id="UP001156641">
    <property type="component" value="Unassembled WGS sequence"/>
</dbReference>
<dbReference type="InterPro" id="IPR000600">
    <property type="entry name" value="ROK"/>
</dbReference>
<keyword evidence="3" id="KW-1185">Reference proteome</keyword>
<dbReference type="Gene3D" id="3.30.420.40">
    <property type="match status" value="2"/>
</dbReference>
<proteinExistence type="inferred from homology"/>
<organism evidence="2 3">
    <name type="scientific">Acidocella aquatica</name>
    <dbReference type="NCBI Taxonomy" id="1922313"/>
    <lineage>
        <taxon>Bacteria</taxon>
        <taxon>Pseudomonadati</taxon>
        <taxon>Pseudomonadota</taxon>
        <taxon>Alphaproteobacteria</taxon>
        <taxon>Acetobacterales</taxon>
        <taxon>Acidocellaceae</taxon>
        <taxon>Acidocella</taxon>
    </lineage>
</organism>